<dbReference type="EMBL" id="KN881442">
    <property type="protein sequence ID" value="KIY60622.1"/>
    <property type="molecule type" value="Genomic_DNA"/>
</dbReference>
<name>A0A0D7AQV4_9AGAR</name>
<feature type="region of interest" description="Disordered" evidence="1">
    <location>
        <begin position="233"/>
        <end position="264"/>
    </location>
</feature>
<dbReference type="Proteomes" id="UP000054007">
    <property type="component" value="Unassembled WGS sequence"/>
</dbReference>
<feature type="region of interest" description="Disordered" evidence="1">
    <location>
        <begin position="30"/>
        <end position="97"/>
    </location>
</feature>
<feature type="compositionally biased region" description="Low complexity" evidence="1">
    <location>
        <begin position="54"/>
        <end position="68"/>
    </location>
</feature>
<accession>A0A0D7AQV4</accession>
<feature type="compositionally biased region" description="Basic and acidic residues" evidence="1">
    <location>
        <begin position="233"/>
        <end position="242"/>
    </location>
</feature>
<reference evidence="2 3" key="1">
    <citation type="journal article" date="2015" name="Fungal Genet. Biol.">
        <title>Evolution of novel wood decay mechanisms in Agaricales revealed by the genome sequences of Fistulina hepatica and Cylindrobasidium torrendii.</title>
        <authorList>
            <person name="Floudas D."/>
            <person name="Held B.W."/>
            <person name="Riley R."/>
            <person name="Nagy L.G."/>
            <person name="Koehler G."/>
            <person name="Ransdell A.S."/>
            <person name="Younus H."/>
            <person name="Chow J."/>
            <person name="Chiniquy J."/>
            <person name="Lipzen A."/>
            <person name="Tritt A."/>
            <person name="Sun H."/>
            <person name="Haridas S."/>
            <person name="LaButti K."/>
            <person name="Ohm R.A."/>
            <person name="Kues U."/>
            <person name="Blanchette R.A."/>
            <person name="Grigoriev I.V."/>
            <person name="Minto R.E."/>
            <person name="Hibbett D.S."/>
        </authorList>
    </citation>
    <scope>NUCLEOTIDE SEQUENCE [LARGE SCALE GENOMIC DNA]</scope>
    <source>
        <strain evidence="2 3">FP15055 ss-10</strain>
    </source>
</reference>
<gene>
    <name evidence="2" type="ORF">CYLTODRAFT_427815</name>
</gene>
<dbReference type="STRING" id="1314674.A0A0D7AQV4"/>
<protein>
    <submittedName>
        <fullName evidence="2">Uncharacterized protein</fullName>
    </submittedName>
</protein>
<feature type="compositionally biased region" description="Acidic residues" evidence="1">
    <location>
        <begin position="287"/>
        <end position="304"/>
    </location>
</feature>
<evidence type="ECO:0000256" key="1">
    <source>
        <dbReference type="SAM" id="MobiDB-lite"/>
    </source>
</evidence>
<feature type="compositionally biased region" description="Low complexity" evidence="1">
    <location>
        <begin position="38"/>
        <end position="47"/>
    </location>
</feature>
<organism evidence="2 3">
    <name type="scientific">Cylindrobasidium torrendii FP15055 ss-10</name>
    <dbReference type="NCBI Taxonomy" id="1314674"/>
    <lineage>
        <taxon>Eukaryota</taxon>
        <taxon>Fungi</taxon>
        <taxon>Dikarya</taxon>
        <taxon>Basidiomycota</taxon>
        <taxon>Agaricomycotina</taxon>
        <taxon>Agaricomycetes</taxon>
        <taxon>Agaricomycetidae</taxon>
        <taxon>Agaricales</taxon>
        <taxon>Marasmiineae</taxon>
        <taxon>Physalacriaceae</taxon>
        <taxon>Cylindrobasidium</taxon>
    </lineage>
</organism>
<evidence type="ECO:0000313" key="3">
    <source>
        <dbReference type="Proteomes" id="UP000054007"/>
    </source>
</evidence>
<feature type="region of interest" description="Disordered" evidence="1">
    <location>
        <begin position="278"/>
        <end position="304"/>
    </location>
</feature>
<proteinExistence type="predicted"/>
<sequence>MAPSIEHSVSHSIPVALSSPARAVSNYLTSMSSRKTPDSPTHTPSTPERNLVRSLSSSSHSYLASPSPITAAHPRPTYISTPISPPKRKYDDLLGQPPATDMERCLQDALRSAIESGTHHKMLALNAQSIAALSDSYVSRVHGQLQAFEERRKKPKKRQRLNGDGFGKHLTGDAFMAAVDALEAETLAEEQAKLERTEVTRIYRERMDTYKEDAAKIRGENEKIKQRFQKKLDNWKGKREAARSNGFGFTDAQPKRPPMKKLPVKPVKKLILAELETAVGGSHGHDDEFDSSSSDDSEYESDSS</sequence>
<keyword evidence="3" id="KW-1185">Reference proteome</keyword>
<dbReference type="AlphaFoldDB" id="A0A0D7AQV4"/>
<evidence type="ECO:0000313" key="2">
    <source>
        <dbReference type="EMBL" id="KIY60622.1"/>
    </source>
</evidence>